<keyword evidence="2" id="KW-0812">Transmembrane</keyword>
<feature type="compositionally biased region" description="Low complexity" evidence="1">
    <location>
        <begin position="74"/>
        <end position="142"/>
    </location>
</feature>
<organism evidence="3 4">
    <name type="scientific">Roseinatronobacter domitianus</name>
    <dbReference type="NCBI Taxonomy" id="2940293"/>
    <lineage>
        <taxon>Bacteria</taxon>
        <taxon>Pseudomonadati</taxon>
        <taxon>Pseudomonadota</taxon>
        <taxon>Alphaproteobacteria</taxon>
        <taxon>Rhodobacterales</taxon>
        <taxon>Paracoccaceae</taxon>
        <taxon>Roseinatronobacter</taxon>
    </lineage>
</organism>
<sequence>MAHSEFKEAPPLHGWAIAVGAGALMFGVSLVVIGIDGNGSVAIGAVVALVVGLIFTVAERAPKTAVVAETVAEPAATPAPVSERSAAPEANLAPKAAAAPETTEAASAAPAAEKPASTPAAAPKAAVAEPATTETASPEASKPAGLDAPMGEKDDLKRISGVGPVLEGKLNGLGFYHFWQISRWTRAEVDWVDGYLSFKGRIDRDNWISQATKLAEDSPSKPPA</sequence>
<dbReference type="Proteomes" id="UP001202550">
    <property type="component" value="Unassembled WGS sequence"/>
</dbReference>
<protein>
    <submittedName>
        <fullName evidence="3">NADH:quinone oxidoreductase</fullName>
    </submittedName>
</protein>
<proteinExistence type="predicted"/>
<evidence type="ECO:0000256" key="2">
    <source>
        <dbReference type="SAM" id="Phobius"/>
    </source>
</evidence>
<feature type="region of interest" description="Disordered" evidence="1">
    <location>
        <begin position="74"/>
        <end position="155"/>
    </location>
</feature>
<dbReference type="EMBL" id="JALZWP010000006">
    <property type="protein sequence ID" value="MCL1628683.1"/>
    <property type="molecule type" value="Genomic_DNA"/>
</dbReference>
<feature type="transmembrane region" description="Helical" evidence="2">
    <location>
        <begin position="41"/>
        <end position="58"/>
    </location>
</feature>
<gene>
    <name evidence="3" type="ORF">M3N55_08065</name>
</gene>
<keyword evidence="4" id="KW-1185">Reference proteome</keyword>
<keyword evidence="2" id="KW-1133">Transmembrane helix</keyword>
<keyword evidence="2" id="KW-0472">Membrane</keyword>
<dbReference type="RefSeq" id="WP_249058018.1">
    <property type="nucleotide sequence ID" value="NZ_JALZWP010000006.1"/>
</dbReference>
<name>A0ABT0M1E7_9RHOB</name>
<feature type="transmembrane region" description="Helical" evidence="2">
    <location>
        <begin position="12"/>
        <end position="35"/>
    </location>
</feature>
<reference evidence="3 4" key="1">
    <citation type="submission" date="2022-05" db="EMBL/GenBank/DDBJ databases">
        <title>Seasonal and diel survey of microbial diversity of the Tyrrhenian coast.</title>
        <authorList>
            <person name="Gattoni G."/>
            <person name="Corral P."/>
        </authorList>
    </citation>
    <scope>NUCLEOTIDE SEQUENCE [LARGE SCALE GENOMIC DNA]</scope>
    <source>
        <strain evidence="3 4">V10</strain>
    </source>
</reference>
<evidence type="ECO:0000313" key="4">
    <source>
        <dbReference type="Proteomes" id="UP001202550"/>
    </source>
</evidence>
<evidence type="ECO:0000313" key="3">
    <source>
        <dbReference type="EMBL" id="MCL1628683.1"/>
    </source>
</evidence>
<comment type="caution">
    <text evidence="3">The sequence shown here is derived from an EMBL/GenBank/DDBJ whole genome shotgun (WGS) entry which is preliminary data.</text>
</comment>
<evidence type="ECO:0000256" key="1">
    <source>
        <dbReference type="SAM" id="MobiDB-lite"/>
    </source>
</evidence>
<accession>A0ABT0M1E7</accession>